<organism evidence="2 3">
    <name type="scientific">Fictibacillus barbaricus</name>
    <dbReference type="NCBI Taxonomy" id="182136"/>
    <lineage>
        <taxon>Bacteria</taxon>
        <taxon>Bacillati</taxon>
        <taxon>Bacillota</taxon>
        <taxon>Bacilli</taxon>
        <taxon>Bacillales</taxon>
        <taxon>Fictibacillaceae</taxon>
        <taxon>Fictibacillus</taxon>
    </lineage>
</organism>
<dbReference type="EMBL" id="JAVDWA010000007">
    <property type="protein sequence ID" value="MDR7074369.1"/>
    <property type="molecule type" value="Genomic_DNA"/>
</dbReference>
<name>A0ABU1U4J8_9BACL</name>
<accession>A0ABU1U4J8</accession>
<evidence type="ECO:0000313" key="2">
    <source>
        <dbReference type="EMBL" id="MDR7074369.1"/>
    </source>
</evidence>
<proteinExistence type="predicted"/>
<feature type="coiled-coil region" evidence="1">
    <location>
        <begin position="3"/>
        <end position="30"/>
    </location>
</feature>
<reference evidence="2 3" key="1">
    <citation type="submission" date="2023-07" db="EMBL/GenBank/DDBJ databases">
        <title>Sorghum-associated microbial communities from plants grown in Nebraska, USA.</title>
        <authorList>
            <person name="Schachtman D."/>
        </authorList>
    </citation>
    <scope>NUCLEOTIDE SEQUENCE [LARGE SCALE GENOMIC DNA]</scope>
    <source>
        <strain evidence="2 3">BE211</strain>
    </source>
</reference>
<keyword evidence="1" id="KW-0175">Coiled coil</keyword>
<comment type="caution">
    <text evidence="2">The sequence shown here is derived from an EMBL/GenBank/DDBJ whole genome shotgun (WGS) entry which is preliminary data.</text>
</comment>
<evidence type="ECO:0000256" key="1">
    <source>
        <dbReference type="SAM" id="Coils"/>
    </source>
</evidence>
<keyword evidence="3" id="KW-1185">Reference proteome</keyword>
<sequence>MITLCSQSELKEAQNAMKKLEQSYPELFEKLLDVINLTRAMQLTYQYMGSLIMNEDPGNSHPQFIYRSVLRLYKKEIHKLTDDKDIEALRNTFNEFQHTGYARLSQLALGKTPESLAGSTAIIH</sequence>
<evidence type="ECO:0000313" key="3">
    <source>
        <dbReference type="Proteomes" id="UP001258181"/>
    </source>
</evidence>
<dbReference type="Proteomes" id="UP001258181">
    <property type="component" value="Unassembled WGS sequence"/>
</dbReference>
<gene>
    <name evidence="2" type="ORF">J2X07_003365</name>
</gene>
<dbReference type="RefSeq" id="WP_310261205.1">
    <property type="nucleotide sequence ID" value="NZ_JAVDWA010000007.1"/>
</dbReference>
<protein>
    <submittedName>
        <fullName evidence="2">Uncharacterized protein</fullName>
    </submittedName>
</protein>